<accession>A0ABX0KY47</accession>
<proteinExistence type="predicted"/>
<dbReference type="EMBL" id="JAAOMA010000004">
    <property type="protein sequence ID" value="NHR04420.1"/>
    <property type="molecule type" value="Genomic_DNA"/>
</dbReference>
<dbReference type="RefSeq" id="WP_166450937.1">
    <property type="nucleotide sequence ID" value="NZ_JAAOMA010000004.1"/>
</dbReference>
<comment type="caution">
    <text evidence="1">The sequence shown here is derived from an EMBL/GenBank/DDBJ whole genome shotgun (WGS) entry which is preliminary data.</text>
</comment>
<evidence type="ECO:0000313" key="1">
    <source>
        <dbReference type="EMBL" id="NHR04420.1"/>
    </source>
</evidence>
<reference evidence="1 2" key="1">
    <citation type="submission" date="2020-03" db="EMBL/GenBank/DDBJ databases">
        <title>Draft genome sequence of environmentally isolated cultures.</title>
        <authorList>
            <person name="Wilson H.S."/>
            <person name="De Leon M.E."/>
        </authorList>
    </citation>
    <scope>NUCLEOTIDE SEQUENCE [LARGE SCALE GENOMIC DNA]</scope>
    <source>
        <strain evidence="1 2">HSC-31F16</strain>
    </source>
</reference>
<dbReference type="Proteomes" id="UP001515641">
    <property type="component" value="Unassembled WGS sequence"/>
</dbReference>
<gene>
    <name evidence="1" type="ORF">HA052_04345</name>
</gene>
<organism evidence="1 2">
    <name type="scientific">Chromobacterium fluminis</name>
    <dbReference type="NCBI Taxonomy" id="3044269"/>
    <lineage>
        <taxon>Bacteria</taxon>
        <taxon>Pseudomonadati</taxon>
        <taxon>Pseudomonadota</taxon>
        <taxon>Betaproteobacteria</taxon>
        <taxon>Neisseriales</taxon>
        <taxon>Chromobacteriaceae</taxon>
        <taxon>Chromobacterium</taxon>
    </lineage>
</organism>
<protein>
    <submittedName>
        <fullName evidence="1">Uncharacterized protein</fullName>
    </submittedName>
</protein>
<sequence length="128" mass="14236">MKNLPSKLLQDLAKAGFASFPKERAPVIMGLTSRADALPSVYRSLVVKQGVLDAHDLVTLEVDSSEHIRVIVYDVNDEDSVDGIVYCDDFAPLNSAKGMALLDDAFILQAWSDRSQWGLDGKRRKHEY</sequence>
<name>A0ABX0KY47_9NEIS</name>
<evidence type="ECO:0000313" key="2">
    <source>
        <dbReference type="Proteomes" id="UP001515641"/>
    </source>
</evidence>
<keyword evidence="2" id="KW-1185">Reference proteome</keyword>